<feature type="compositionally biased region" description="Low complexity" evidence="1">
    <location>
        <begin position="417"/>
        <end position="428"/>
    </location>
</feature>
<feature type="region of interest" description="Disordered" evidence="1">
    <location>
        <begin position="413"/>
        <end position="432"/>
    </location>
</feature>
<feature type="region of interest" description="Disordered" evidence="1">
    <location>
        <begin position="661"/>
        <end position="734"/>
    </location>
</feature>
<protein>
    <recommendedName>
        <fullName evidence="3">Nuclear pore complex NUP2/50/61 domain-containing protein</fullName>
    </recommendedName>
</protein>
<feature type="compositionally biased region" description="Gly residues" evidence="1">
    <location>
        <begin position="692"/>
        <end position="716"/>
    </location>
</feature>
<accession>A0A7S1B7L2</accession>
<evidence type="ECO:0000256" key="1">
    <source>
        <dbReference type="SAM" id="MobiDB-lite"/>
    </source>
</evidence>
<dbReference type="AlphaFoldDB" id="A0A7S1B7L2"/>
<feature type="region of interest" description="Disordered" evidence="1">
    <location>
        <begin position="37"/>
        <end position="128"/>
    </location>
</feature>
<dbReference type="PANTHER" id="PTHR39666">
    <property type="entry name" value="RANBP2-TYPE DOMAIN-CONTAINING PROTEIN"/>
    <property type="match status" value="1"/>
</dbReference>
<evidence type="ECO:0008006" key="3">
    <source>
        <dbReference type="Google" id="ProtNLM"/>
    </source>
</evidence>
<organism evidence="2">
    <name type="scientific">Corethron hystrix</name>
    <dbReference type="NCBI Taxonomy" id="216773"/>
    <lineage>
        <taxon>Eukaryota</taxon>
        <taxon>Sar</taxon>
        <taxon>Stramenopiles</taxon>
        <taxon>Ochrophyta</taxon>
        <taxon>Bacillariophyta</taxon>
        <taxon>Coscinodiscophyceae</taxon>
        <taxon>Corethrophycidae</taxon>
        <taxon>Corethrales</taxon>
        <taxon>Corethraceae</taxon>
        <taxon>Corethron</taxon>
    </lineage>
</organism>
<reference evidence="2" key="1">
    <citation type="submission" date="2021-01" db="EMBL/GenBank/DDBJ databases">
        <authorList>
            <person name="Corre E."/>
            <person name="Pelletier E."/>
            <person name="Niang G."/>
            <person name="Scheremetjew M."/>
            <person name="Finn R."/>
            <person name="Kale V."/>
            <person name="Holt S."/>
            <person name="Cochrane G."/>
            <person name="Meng A."/>
            <person name="Brown T."/>
            <person name="Cohen L."/>
        </authorList>
    </citation>
    <scope>NUCLEOTIDE SEQUENCE</scope>
    <source>
        <strain evidence="2">308</strain>
    </source>
</reference>
<proteinExistence type="predicted"/>
<name>A0A7S1B7L2_9STRA</name>
<dbReference type="EMBL" id="HBFR01005002">
    <property type="protein sequence ID" value="CAD8876284.1"/>
    <property type="molecule type" value="Transcribed_RNA"/>
</dbReference>
<gene>
    <name evidence="2" type="ORF">CHYS00102_LOCUS3462</name>
</gene>
<dbReference type="PANTHER" id="PTHR39666:SF5">
    <property type="entry name" value="C2 DOMAIN-CONTAINING PROTEIN"/>
    <property type="match status" value="1"/>
</dbReference>
<sequence>MTKLLILLVHQENYWRNLELPQKKPLRIYSSKLSIQKKKTTAEPKTVATTKPPKNKSVTSTSAFPPMSSKVPKPLSSFTQSGSSATNTATSAFPPMSGKAPQPISSAMQGGSSAVTSKTTTGSLKKSPSSLLFPVASAKETSKNITATKPSGQLLDVGTATTEKKANTAQLLSTQSEARNEPAASFSFKKEQSSSAPANIFGAPAKKTDLAEEKSSGSSFSFGGLSAAVSSSTKDNSTPLGGASTNPKGSSGFGGLFSSKSSTAATTGATSTPDYRVLLLDFYKAHNPTKMSEVDSTLSKYKGKEKDMFEKLARKYKVANPLLSSSESKTELPSFLTSSTSTTTTSAFGNAFSSVAMKTPMVTKSTDYRSMLLDFYNRHNPAKVSEVDGTLAKYKGKETELFAKLSSKYKVPNPLQSGNIPPSPGNNNTANAFGGLSSSPFPSSFGITNTPAANSPFGLRPSQPTTQQSPFNTNSSFGTTTVSPFPSFGAGATTPVPFGAAPTPASFGAHSPVPATPSPFGAPVTATPTNFGGKTPRELLTEFYQQTNPSKLIEVDKVLKKYMGQEEKLFRNLAQKYKVDPAKFGLAPIPAAPATPAQQPFGATSGMGTPFGGSTFGGGGGSTPGFAAQATTPFGTAPTTAFGGSTPAGGPTPFSPVPQFGASGSGFGQPGSTPFAQSQGFGASSPPTATSGFGGFAGGGGTSFSSIGGNGGGGFGQSSTTFGANASPFGGARR</sequence>
<feature type="region of interest" description="Disordered" evidence="1">
    <location>
        <begin position="449"/>
        <end position="488"/>
    </location>
</feature>
<feature type="compositionally biased region" description="Polar residues" evidence="1">
    <location>
        <begin position="103"/>
        <end position="115"/>
    </location>
</feature>
<feature type="compositionally biased region" description="Polar residues" evidence="1">
    <location>
        <begin position="670"/>
        <end position="687"/>
    </location>
</feature>
<evidence type="ECO:0000313" key="2">
    <source>
        <dbReference type="EMBL" id="CAD8876284.1"/>
    </source>
</evidence>
<feature type="compositionally biased region" description="Low complexity" evidence="1">
    <location>
        <begin position="83"/>
        <end position="92"/>
    </location>
</feature>
<feature type="compositionally biased region" description="Low complexity" evidence="1">
    <location>
        <begin position="116"/>
        <end position="128"/>
    </location>
</feature>
<feature type="compositionally biased region" description="Polar residues" evidence="1">
    <location>
        <begin position="462"/>
        <end position="484"/>
    </location>
</feature>
<feature type="region of interest" description="Disordered" evidence="1">
    <location>
        <begin position="171"/>
        <end position="191"/>
    </location>
</feature>